<dbReference type="Gene3D" id="3.40.50.450">
    <property type="match status" value="1"/>
</dbReference>
<dbReference type="GO" id="GO:0008714">
    <property type="term" value="F:AMP nucleosidase activity"/>
    <property type="evidence" value="ECO:0007669"/>
    <property type="project" value="UniProtKB-EC"/>
</dbReference>
<dbReference type="STRING" id="172043.RM53_10235"/>
<gene>
    <name evidence="4" type="ORF">RM53_10235</name>
</gene>
<comment type="catalytic activity">
    <reaction evidence="1">
        <text>AMP + H2O = D-ribose 5-phosphate + adenine</text>
        <dbReference type="Rhea" id="RHEA:20129"/>
        <dbReference type="ChEBI" id="CHEBI:15377"/>
        <dbReference type="ChEBI" id="CHEBI:16708"/>
        <dbReference type="ChEBI" id="CHEBI:78346"/>
        <dbReference type="ChEBI" id="CHEBI:456215"/>
        <dbReference type="EC" id="3.2.2.4"/>
    </reaction>
</comment>
<reference evidence="4 5" key="1">
    <citation type="submission" date="2014-12" db="EMBL/GenBank/DDBJ databases">
        <title>Genome sequencing of Brevundimonas nasdae TPW30.</title>
        <authorList>
            <person name="Tan P.W."/>
            <person name="Chan K.-G."/>
        </authorList>
    </citation>
    <scope>NUCLEOTIDE SEQUENCE [LARGE SCALE GENOMIC DNA]</scope>
    <source>
        <strain evidence="4 5">TPW30</strain>
    </source>
</reference>
<protein>
    <recommendedName>
        <fullName evidence="3">Cytokinin riboside 5'-monophosphate phosphoribohydrolase</fullName>
        <ecNumber evidence="3">3.2.2.n1</ecNumber>
    </recommendedName>
</protein>
<dbReference type="InterPro" id="IPR031100">
    <property type="entry name" value="LOG_fam"/>
</dbReference>
<comment type="similarity">
    <text evidence="2 3">Belongs to the LOG family.</text>
</comment>
<evidence type="ECO:0000313" key="4">
    <source>
        <dbReference type="EMBL" id="KIC57196.1"/>
    </source>
</evidence>
<dbReference type="EC" id="3.2.2.n1" evidence="3"/>
<evidence type="ECO:0000256" key="3">
    <source>
        <dbReference type="RuleBase" id="RU363015"/>
    </source>
</evidence>
<proteinExistence type="inferred from homology"/>
<dbReference type="GO" id="GO:0005829">
    <property type="term" value="C:cytosol"/>
    <property type="evidence" value="ECO:0007669"/>
    <property type="project" value="TreeGrafter"/>
</dbReference>
<dbReference type="SUPFAM" id="SSF102405">
    <property type="entry name" value="MCP/YpsA-like"/>
    <property type="match status" value="1"/>
</dbReference>
<accession>A0A0B4CS50</accession>
<keyword evidence="3" id="KW-0378">Hydrolase</keyword>
<keyword evidence="3" id="KW-0203">Cytokinin biosynthesis</keyword>
<dbReference type="AlphaFoldDB" id="A0A0B4CS50"/>
<dbReference type="GO" id="GO:0009691">
    <property type="term" value="P:cytokinin biosynthetic process"/>
    <property type="evidence" value="ECO:0007669"/>
    <property type="project" value="UniProtKB-UniRule"/>
</dbReference>
<dbReference type="PANTHER" id="PTHR31223">
    <property type="entry name" value="LOG FAMILY PROTEIN YJL055W"/>
    <property type="match status" value="1"/>
</dbReference>
<dbReference type="NCBIfam" id="TIGR00730">
    <property type="entry name" value="Rossman fold protein, TIGR00730 family"/>
    <property type="match status" value="1"/>
</dbReference>
<dbReference type="Pfam" id="PF03641">
    <property type="entry name" value="Lysine_decarbox"/>
    <property type="match status" value="1"/>
</dbReference>
<organism evidence="4 5">
    <name type="scientific">Brevundimonas nasdae</name>
    <dbReference type="NCBI Taxonomy" id="172043"/>
    <lineage>
        <taxon>Bacteria</taxon>
        <taxon>Pseudomonadati</taxon>
        <taxon>Pseudomonadota</taxon>
        <taxon>Alphaproteobacteria</taxon>
        <taxon>Caulobacterales</taxon>
        <taxon>Caulobacteraceae</taxon>
        <taxon>Brevundimonas</taxon>
    </lineage>
</organism>
<dbReference type="PANTHER" id="PTHR31223:SF70">
    <property type="entry name" value="LOG FAMILY PROTEIN YJL055W"/>
    <property type="match status" value="1"/>
</dbReference>
<evidence type="ECO:0000256" key="2">
    <source>
        <dbReference type="ARBA" id="ARBA00006763"/>
    </source>
</evidence>
<dbReference type="EMBL" id="JWSY01000017">
    <property type="protein sequence ID" value="KIC57196.1"/>
    <property type="molecule type" value="Genomic_DNA"/>
</dbReference>
<name>A0A0B4CS50_9CAUL</name>
<sequence>MSLPPVSFLPFDGSSVCLFCGASETADPSYTEAAYAFGKAAAEAGWRLVYGGGGVGLMGASARGAHEAGGRVVGIMPAFLRSRERLFDEVETVVVTSMHERKQLMYDQSDAFVVAPGGIGTLEEVVELLSWKRLDLHHKPVVFLNLNGFWNGFFDLMKHSVAEGMTPPSFLDAWTVAETVEEAMAQVQAGGDAPQLKHDHR</sequence>
<dbReference type="Proteomes" id="UP000031166">
    <property type="component" value="Unassembled WGS sequence"/>
</dbReference>
<evidence type="ECO:0000256" key="1">
    <source>
        <dbReference type="ARBA" id="ARBA00000274"/>
    </source>
</evidence>
<dbReference type="InterPro" id="IPR005269">
    <property type="entry name" value="LOG"/>
</dbReference>
<evidence type="ECO:0000313" key="5">
    <source>
        <dbReference type="Proteomes" id="UP000031166"/>
    </source>
</evidence>
<comment type="caution">
    <text evidence="4">The sequence shown here is derived from an EMBL/GenBank/DDBJ whole genome shotgun (WGS) entry which is preliminary data.</text>
</comment>
<dbReference type="RefSeq" id="WP_039246470.1">
    <property type="nucleotide sequence ID" value="NZ_CP119180.1"/>
</dbReference>